<name>A0ABY0YEG8_9PSED</name>
<dbReference type="Proteomes" id="UP000199665">
    <property type="component" value="Unassembled WGS sequence"/>
</dbReference>
<accession>A0ABY0YEG8</accession>
<sequence length="52" mass="5828">MRGHGQDVLEVGDLHVSCIDNVIGLKQWKMEQGMKLMLVSAKQDVLNSTRFA</sequence>
<protein>
    <submittedName>
        <fullName evidence="1">Uncharacterized protein</fullName>
    </submittedName>
</protein>
<reference evidence="1 2" key="1">
    <citation type="submission" date="2016-10" db="EMBL/GenBank/DDBJ databases">
        <authorList>
            <person name="Varghese N."/>
            <person name="Submissions S."/>
        </authorList>
    </citation>
    <scope>NUCLEOTIDE SEQUENCE [LARGE SCALE GENOMIC DNA]</scope>
    <source>
        <strain evidence="1 2">DSM 18327</strain>
    </source>
</reference>
<comment type="caution">
    <text evidence="1">The sequence shown here is derived from an EMBL/GenBank/DDBJ whole genome shotgun (WGS) entry which is preliminary data.</text>
</comment>
<dbReference type="EMBL" id="FNRV01000001">
    <property type="protein sequence ID" value="SED44481.1"/>
    <property type="molecule type" value="Genomic_DNA"/>
</dbReference>
<organism evidence="1 2">
    <name type="scientific">Pseudomonas mohnii</name>
    <dbReference type="NCBI Taxonomy" id="395600"/>
    <lineage>
        <taxon>Bacteria</taxon>
        <taxon>Pseudomonadati</taxon>
        <taxon>Pseudomonadota</taxon>
        <taxon>Gammaproteobacteria</taxon>
        <taxon>Pseudomonadales</taxon>
        <taxon>Pseudomonadaceae</taxon>
        <taxon>Pseudomonas</taxon>
    </lineage>
</organism>
<keyword evidence="2" id="KW-1185">Reference proteome</keyword>
<evidence type="ECO:0000313" key="2">
    <source>
        <dbReference type="Proteomes" id="UP000199665"/>
    </source>
</evidence>
<proteinExistence type="predicted"/>
<gene>
    <name evidence="1" type="ORF">SAMN05216205_5247</name>
</gene>
<evidence type="ECO:0000313" key="1">
    <source>
        <dbReference type="EMBL" id="SED44481.1"/>
    </source>
</evidence>